<protein>
    <submittedName>
        <fullName evidence="2">Uncharacterized protein</fullName>
    </submittedName>
</protein>
<feature type="region of interest" description="Disordered" evidence="1">
    <location>
        <begin position="23"/>
        <end position="117"/>
    </location>
</feature>
<evidence type="ECO:0000313" key="3">
    <source>
        <dbReference type="Proteomes" id="UP000295192"/>
    </source>
</evidence>
<evidence type="ECO:0000256" key="1">
    <source>
        <dbReference type="SAM" id="MobiDB-lite"/>
    </source>
</evidence>
<name>A0A484BH95_DRONA</name>
<dbReference type="EMBL" id="LSRL02000036">
    <property type="protein sequence ID" value="TDG48137.1"/>
    <property type="molecule type" value="Genomic_DNA"/>
</dbReference>
<feature type="compositionally biased region" description="Polar residues" evidence="1">
    <location>
        <begin position="42"/>
        <end position="55"/>
    </location>
</feature>
<dbReference type="AlphaFoldDB" id="A0A484BH95"/>
<proteinExistence type="predicted"/>
<sequence length="117" mass="12053">MANSRQETEKMMAGCAGGGMGMASGGNGSGGVGVGGGGSHEGSITLSPVNGQNATLMRHSPDIKKHPQHAHPYDNSHMTEDSTLPQPSTSAKAADGAEPQPQRQRQPQPAHQRISKC</sequence>
<gene>
    <name evidence="2" type="ORF">AWZ03_005554</name>
</gene>
<feature type="compositionally biased region" description="Basic and acidic residues" evidence="1">
    <location>
        <begin position="59"/>
        <end position="80"/>
    </location>
</feature>
<feature type="compositionally biased region" description="Gly residues" evidence="1">
    <location>
        <begin position="23"/>
        <end position="40"/>
    </location>
</feature>
<feature type="compositionally biased region" description="Polar residues" evidence="1">
    <location>
        <begin position="81"/>
        <end position="91"/>
    </location>
</feature>
<comment type="caution">
    <text evidence="2">The sequence shown here is derived from an EMBL/GenBank/DDBJ whole genome shotgun (WGS) entry which is preliminary data.</text>
</comment>
<reference evidence="2 3" key="1">
    <citation type="journal article" date="2019" name="J. Hered.">
        <title>An Improved Genome Assembly for Drosophila navojoa, the Basal Species in the mojavensis Cluster.</title>
        <authorList>
            <person name="Vanderlinde T."/>
            <person name="Dupim E.G."/>
            <person name="Nazario-Yepiz N.O."/>
            <person name="Carvalho A.B."/>
        </authorList>
    </citation>
    <scope>NUCLEOTIDE SEQUENCE [LARGE SCALE GENOMIC DNA]</scope>
    <source>
        <strain evidence="2">Navoj_Jal97</strain>
        <tissue evidence="2">Whole organism</tissue>
    </source>
</reference>
<dbReference type="STRING" id="7232.A0A484BH95"/>
<accession>A0A484BH95</accession>
<dbReference type="Proteomes" id="UP000295192">
    <property type="component" value="Unassembled WGS sequence"/>
</dbReference>
<organism evidence="2 3">
    <name type="scientific">Drosophila navojoa</name>
    <name type="common">Fruit fly</name>
    <dbReference type="NCBI Taxonomy" id="7232"/>
    <lineage>
        <taxon>Eukaryota</taxon>
        <taxon>Metazoa</taxon>
        <taxon>Ecdysozoa</taxon>
        <taxon>Arthropoda</taxon>
        <taxon>Hexapoda</taxon>
        <taxon>Insecta</taxon>
        <taxon>Pterygota</taxon>
        <taxon>Neoptera</taxon>
        <taxon>Endopterygota</taxon>
        <taxon>Diptera</taxon>
        <taxon>Brachycera</taxon>
        <taxon>Muscomorpha</taxon>
        <taxon>Ephydroidea</taxon>
        <taxon>Drosophilidae</taxon>
        <taxon>Drosophila</taxon>
    </lineage>
</organism>
<feature type="compositionally biased region" description="Low complexity" evidence="1">
    <location>
        <begin position="99"/>
        <end position="109"/>
    </location>
</feature>
<keyword evidence="3" id="KW-1185">Reference proteome</keyword>
<evidence type="ECO:0000313" key="2">
    <source>
        <dbReference type="EMBL" id="TDG48137.1"/>
    </source>
</evidence>